<dbReference type="PANTHER" id="PTHR43725">
    <property type="entry name" value="UDP-GLUCOSE 4-EPIMERASE"/>
    <property type="match status" value="1"/>
</dbReference>
<sequence length="348" mass="37418">MTTESPPAPRTVLVTGGAGYIGSTVCSALEDRGHTPIVLDSLVQGREEFTRGRVFYRGDIADAALLDRILGEHPRVSAVIHLAALIVVPESVAQPARYYASNVSGALTLFDRVIARGIQRLIFSSSAAVYDATTTLTVSEDSPLRPLSPYARTKAMTEQIMEDLCRAGGARGLALRYFNPIGADPALRSGPYLSSPSHVLGRIMEAAAGRAPEFMITGTDYDTRDGTGLRDYIHVWDLAQAHVRAVERFDDVFRDAAALGLDHTFLPINVGTGQGVTVRELVQAFERATGRPLPHGEAPRRPGDSAGACAVIDRARTLLGWEPRLSTEQAIHDALAWLGNRPDVPVGS</sequence>
<dbReference type="EC" id="5.1.3.2" evidence="5"/>
<accession>A0A7W8NNN1</accession>
<protein>
    <recommendedName>
        <fullName evidence="6">UDP-glucose 4-epimerase</fullName>
        <ecNumber evidence="5">5.1.3.2</ecNumber>
    </recommendedName>
    <alternativeName>
        <fullName evidence="10">Galactowaldenase</fullName>
    </alternativeName>
    <alternativeName>
        <fullName evidence="9">UDP-galactose 4-epimerase</fullName>
    </alternativeName>
</protein>
<dbReference type="UniPathway" id="UPA00214"/>
<dbReference type="SUPFAM" id="SSF51735">
    <property type="entry name" value="NAD(P)-binding Rossmann-fold domains"/>
    <property type="match status" value="1"/>
</dbReference>
<dbReference type="NCBIfam" id="TIGR01179">
    <property type="entry name" value="galE"/>
    <property type="match status" value="1"/>
</dbReference>
<reference evidence="12 13" key="1">
    <citation type="submission" date="2020-08" db="EMBL/GenBank/DDBJ databases">
        <title>Genomic Encyclopedia of Type Strains, Phase IV (KMG-IV): sequencing the most valuable type-strain genomes for metagenomic binning, comparative biology and taxonomic classification.</title>
        <authorList>
            <person name="Goeker M."/>
        </authorList>
    </citation>
    <scope>NUCLEOTIDE SEQUENCE [LARGE SCALE GENOMIC DNA]</scope>
    <source>
        <strain evidence="12 13">DSM 27521</strain>
    </source>
</reference>
<dbReference type="GO" id="GO:0003978">
    <property type="term" value="F:UDP-glucose 4-epimerase activity"/>
    <property type="evidence" value="ECO:0007669"/>
    <property type="project" value="UniProtKB-EC"/>
</dbReference>
<gene>
    <name evidence="12" type="ORF">HNQ07_001408</name>
</gene>
<comment type="caution">
    <text evidence="12">The sequence shown here is derived from an EMBL/GenBank/DDBJ whole genome shotgun (WGS) entry which is preliminary data.</text>
</comment>
<evidence type="ECO:0000256" key="3">
    <source>
        <dbReference type="ARBA" id="ARBA00004947"/>
    </source>
</evidence>
<dbReference type="Gene3D" id="3.90.25.10">
    <property type="entry name" value="UDP-galactose 4-epimerase, domain 1"/>
    <property type="match status" value="1"/>
</dbReference>
<dbReference type="InterPro" id="IPR001509">
    <property type="entry name" value="Epimerase_deHydtase"/>
</dbReference>
<dbReference type="Proteomes" id="UP000539473">
    <property type="component" value="Unassembled WGS sequence"/>
</dbReference>
<dbReference type="Gene3D" id="3.40.50.720">
    <property type="entry name" value="NAD(P)-binding Rossmann-like Domain"/>
    <property type="match status" value="1"/>
</dbReference>
<name>A0A7W8NNN1_9DEIO</name>
<dbReference type="InterPro" id="IPR036291">
    <property type="entry name" value="NAD(P)-bd_dom_sf"/>
</dbReference>
<organism evidence="12 13">
    <name type="scientific">Deinococcus metalli</name>
    <dbReference type="NCBI Taxonomy" id="1141878"/>
    <lineage>
        <taxon>Bacteria</taxon>
        <taxon>Thermotogati</taxon>
        <taxon>Deinococcota</taxon>
        <taxon>Deinococci</taxon>
        <taxon>Deinococcales</taxon>
        <taxon>Deinococcaceae</taxon>
        <taxon>Deinococcus</taxon>
    </lineage>
</organism>
<dbReference type="Pfam" id="PF01370">
    <property type="entry name" value="Epimerase"/>
    <property type="match status" value="1"/>
</dbReference>
<evidence type="ECO:0000259" key="11">
    <source>
        <dbReference type="Pfam" id="PF01370"/>
    </source>
</evidence>
<keyword evidence="7" id="KW-0520">NAD</keyword>
<comment type="cofactor">
    <cofactor evidence="2">
        <name>NAD(+)</name>
        <dbReference type="ChEBI" id="CHEBI:57540"/>
    </cofactor>
</comment>
<evidence type="ECO:0000256" key="5">
    <source>
        <dbReference type="ARBA" id="ARBA00013189"/>
    </source>
</evidence>
<evidence type="ECO:0000313" key="12">
    <source>
        <dbReference type="EMBL" id="MBB5375951.1"/>
    </source>
</evidence>
<keyword evidence="8 12" id="KW-0413">Isomerase</keyword>
<evidence type="ECO:0000256" key="10">
    <source>
        <dbReference type="ARBA" id="ARBA00033067"/>
    </source>
</evidence>
<evidence type="ECO:0000313" key="13">
    <source>
        <dbReference type="Proteomes" id="UP000539473"/>
    </source>
</evidence>
<proteinExistence type="inferred from homology"/>
<comment type="pathway">
    <text evidence="3">Carbohydrate metabolism; galactose metabolism.</text>
</comment>
<feature type="domain" description="NAD-dependent epimerase/dehydratase" evidence="11">
    <location>
        <begin position="12"/>
        <end position="251"/>
    </location>
</feature>
<comment type="catalytic activity">
    <reaction evidence="1">
        <text>UDP-alpha-D-glucose = UDP-alpha-D-galactose</text>
        <dbReference type="Rhea" id="RHEA:22168"/>
        <dbReference type="ChEBI" id="CHEBI:58885"/>
        <dbReference type="ChEBI" id="CHEBI:66914"/>
        <dbReference type="EC" id="5.1.3.2"/>
    </reaction>
</comment>
<evidence type="ECO:0000256" key="4">
    <source>
        <dbReference type="ARBA" id="ARBA00007637"/>
    </source>
</evidence>
<dbReference type="RefSeq" id="WP_184110196.1">
    <property type="nucleotide sequence ID" value="NZ_BNAJ01000002.1"/>
</dbReference>
<evidence type="ECO:0000256" key="1">
    <source>
        <dbReference type="ARBA" id="ARBA00000083"/>
    </source>
</evidence>
<evidence type="ECO:0000256" key="2">
    <source>
        <dbReference type="ARBA" id="ARBA00001911"/>
    </source>
</evidence>
<dbReference type="InterPro" id="IPR005886">
    <property type="entry name" value="UDP_G4E"/>
</dbReference>
<evidence type="ECO:0000256" key="7">
    <source>
        <dbReference type="ARBA" id="ARBA00023027"/>
    </source>
</evidence>
<evidence type="ECO:0000256" key="9">
    <source>
        <dbReference type="ARBA" id="ARBA00031367"/>
    </source>
</evidence>
<dbReference type="AlphaFoldDB" id="A0A7W8NNN1"/>
<evidence type="ECO:0000256" key="8">
    <source>
        <dbReference type="ARBA" id="ARBA00023235"/>
    </source>
</evidence>
<dbReference type="EMBL" id="JACHFK010000002">
    <property type="protein sequence ID" value="MBB5375951.1"/>
    <property type="molecule type" value="Genomic_DNA"/>
</dbReference>
<comment type="similarity">
    <text evidence="4">Belongs to the NAD(P)-dependent epimerase/dehydratase family.</text>
</comment>
<evidence type="ECO:0000256" key="6">
    <source>
        <dbReference type="ARBA" id="ARBA00018569"/>
    </source>
</evidence>
<dbReference type="GO" id="GO:0006012">
    <property type="term" value="P:galactose metabolic process"/>
    <property type="evidence" value="ECO:0007669"/>
    <property type="project" value="UniProtKB-UniPathway"/>
</dbReference>